<organism evidence="1 2">
    <name type="scientific">Acorus calamus</name>
    <name type="common">Sweet flag</name>
    <dbReference type="NCBI Taxonomy" id="4465"/>
    <lineage>
        <taxon>Eukaryota</taxon>
        <taxon>Viridiplantae</taxon>
        <taxon>Streptophyta</taxon>
        <taxon>Embryophyta</taxon>
        <taxon>Tracheophyta</taxon>
        <taxon>Spermatophyta</taxon>
        <taxon>Magnoliopsida</taxon>
        <taxon>Liliopsida</taxon>
        <taxon>Acoraceae</taxon>
        <taxon>Acorus</taxon>
    </lineage>
</organism>
<protein>
    <submittedName>
        <fullName evidence="1">Uncharacterized protein</fullName>
    </submittedName>
</protein>
<reference evidence="1" key="1">
    <citation type="journal article" date="2023" name="Nat. Commun.">
        <title>Diploid and tetraploid genomes of Acorus and the evolution of monocots.</title>
        <authorList>
            <person name="Ma L."/>
            <person name="Liu K.W."/>
            <person name="Li Z."/>
            <person name="Hsiao Y.Y."/>
            <person name="Qi Y."/>
            <person name="Fu T."/>
            <person name="Tang G.D."/>
            <person name="Zhang D."/>
            <person name="Sun W.H."/>
            <person name="Liu D.K."/>
            <person name="Li Y."/>
            <person name="Chen G.Z."/>
            <person name="Liu X.D."/>
            <person name="Liao X.Y."/>
            <person name="Jiang Y.T."/>
            <person name="Yu X."/>
            <person name="Hao Y."/>
            <person name="Huang J."/>
            <person name="Zhao X.W."/>
            <person name="Ke S."/>
            <person name="Chen Y.Y."/>
            <person name="Wu W.L."/>
            <person name="Hsu J.L."/>
            <person name="Lin Y.F."/>
            <person name="Huang M.D."/>
            <person name="Li C.Y."/>
            <person name="Huang L."/>
            <person name="Wang Z.W."/>
            <person name="Zhao X."/>
            <person name="Zhong W.Y."/>
            <person name="Peng D.H."/>
            <person name="Ahmad S."/>
            <person name="Lan S."/>
            <person name="Zhang J.S."/>
            <person name="Tsai W.C."/>
            <person name="Van de Peer Y."/>
            <person name="Liu Z.J."/>
        </authorList>
    </citation>
    <scope>NUCLEOTIDE SEQUENCE</scope>
    <source>
        <strain evidence="1">CP</strain>
    </source>
</reference>
<dbReference type="EMBL" id="JAUJYO010000021">
    <property type="protein sequence ID" value="KAK1283845.1"/>
    <property type="molecule type" value="Genomic_DNA"/>
</dbReference>
<evidence type="ECO:0000313" key="1">
    <source>
        <dbReference type="EMBL" id="KAK1283845.1"/>
    </source>
</evidence>
<dbReference type="Proteomes" id="UP001180020">
    <property type="component" value="Unassembled WGS sequence"/>
</dbReference>
<name>A0AAV9C4T8_ACOCL</name>
<evidence type="ECO:0000313" key="2">
    <source>
        <dbReference type="Proteomes" id="UP001180020"/>
    </source>
</evidence>
<sequence>MGPLDRLNFGSESSILQEGLVNLLWSVGTGDGRWMVGYRRLLLADEEELHLALLRELEGLVISTNREDCALWRPNQSSGADTFHNLRRLHENSEKFGSLRSH</sequence>
<proteinExistence type="predicted"/>
<keyword evidence="2" id="KW-1185">Reference proteome</keyword>
<comment type="caution">
    <text evidence="1">The sequence shown here is derived from an EMBL/GenBank/DDBJ whole genome shotgun (WGS) entry which is preliminary data.</text>
</comment>
<dbReference type="AlphaFoldDB" id="A0AAV9C4T8"/>
<gene>
    <name evidence="1" type="ORF">QJS10_CPB21g01194</name>
</gene>
<accession>A0AAV9C4T8</accession>
<reference evidence="1" key="2">
    <citation type="submission" date="2023-06" db="EMBL/GenBank/DDBJ databases">
        <authorList>
            <person name="Ma L."/>
            <person name="Liu K.-W."/>
            <person name="Li Z."/>
            <person name="Hsiao Y.-Y."/>
            <person name="Qi Y."/>
            <person name="Fu T."/>
            <person name="Tang G."/>
            <person name="Zhang D."/>
            <person name="Sun W.-H."/>
            <person name="Liu D.-K."/>
            <person name="Li Y."/>
            <person name="Chen G.-Z."/>
            <person name="Liu X.-D."/>
            <person name="Liao X.-Y."/>
            <person name="Jiang Y.-T."/>
            <person name="Yu X."/>
            <person name="Hao Y."/>
            <person name="Huang J."/>
            <person name="Zhao X.-W."/>
            <person name="Ke S."/>
            <person name="Chen Y.-Y."/>
            <person name="Wu W.-L."/>
            <person name="Hsu J.-L."/>
            <person name="Lin Y.-F."/>
            <person name="Huang M.-D."/>
            <person name="Li C.-Y."/>
            <person name="Huang L."/>
            <person name="Wang Z.-W."/>
            <person name="Zhao X."/>
            <person name="Zhong W.-Y."/>
            <person name="Peng D.-H."/>
            <person name="Ahmad S."/>
            <person name="Lan S."/>
            <person name="Zhang J.-S."/>
            <person name="Tsai W.-C."/>
            <person name="Van De Peer Y."/>
            <person name="Liu Z.-J."/>
        </authorList>
    </citation>
    <scope>NUCLEOTIDE SEQUENCE</scope>
    <source>
        <strain evidence="1">CP</strain>
        <tissue evidence="1">Leaves</tissue>
    </source>
</reference>